<proteinExistence type="predicted"/>
<dbReference type="Proteomes" id="UP000265816">
    <property type="component" value="Unassembled WGS sequence"/>
</dbReference>
<dbReference type="EMBL" id="QWVT01000019">
    <property type="protein sequence ID" value="RID84640.1"/>
    <property type="molecule type" value="Genomic_DNA"/>
</dbReference>
<gene>
    <name evidence="1" type="ORF">D1970_12180</name>
</gene>
<dbReference type="Gene3D" id="3.30.470.20">
    <property type="entry name" value="ATP-grasp fold, B domain"/>
    <property type="match status" value="1"/>
</dbReference>
<name>A0A398B9R5_9BACI</name>
<dbReference type="OrthoDB" id="7869153at2"/>
<protein>
    <submittedName>
        <fullName evidence="1">YheC/YheD family protein</fullName>
    </submittedName>
</protein>
<organism evidence="1 2">
    <name type="scientific">Mesobacillus zeae</name>
    <dbReference type="NCBI Taxonomy" id="1917180"/>
    <lineage>
        <taxon>Bacteria</taxon>
        <taxon>Bacillati</taxon>
        <taxon>Bacillota</taxon>
        <taxon>Bacilli</taxon>
        <taxon>Bacillales</taxon>
        <taxon>Bacillaceae</taxon>
        <taxon>Mesobacillus</taxon>
    </lineage>
</organism>
<comment type="caution">
    <text evidence="1">The sequence shown here is derived from an EMBL/GenBank/DDBJ whole genome shotgun (WGS) entry which is preliminary data.</text>
</comment>
<accession>A0A398B9R5</accession>
<dbReference type="AlphaFoldDB" id="A0A398B9R5"/>
<evidence type="ECO:0000313" key="1">
    <source>
        <dbReference type="EMBL" id="RID84640.1"/>
    </source>
</evidence>
<reference evidence="1 2" key="1">
    <citation type="submission" date="2018-08" db="EMBL/GenBank/DDBJ databases">
        <title>Bacillus jemisoniae sp. nov., Bacillus chryseoplanitiae sp. nov., Bacillus resnikiae sp. nov., and Bacillus frankliniae sp. nov., isolated from Viking spacecraft and associated surfaces.</title>
        <authorList>
            <person name="Seuylemezian A."/>
            <person name="Vaishampayan P."/>
        </authorList>
    </citation>
    <scope>NUCLEOTIDE SEQUENCE [LARGE SCALE GENOMIC DNA]</scope>
    <source>
        <strain evidence="1 2">JJ-247</strain>
    </source>
</reference>
<dbReference type="Pfam" id="PF14398">
    <property type="entry name" value="ATPgrasp_YheCD"/>
    <property type="match status" value="1"/>
</dbReference>
<evidence type="ECO:0000313" key="2">
    <source>
        <dbReference type="Proteomes" id="UP000265816"/>
    </source>
</evidence>
<sequence length="373" mass="41801">MNMVPESLGSSQDAAPIIAVLVHAKECNDSGPDFGSIHTFCREMFIHARQSGLLLYIFTLKGITDQGVHGYFLEEDMWVKKFFPFPHVVYNRLHSRRAETGKRFSEFMKLAEKANIQVFNNRFLNKWEVHQFLSSEQKLSTHLPETCLFSRTNLEKMLPCKNSVFIKPIHGSQGRKIIKLVYEDGIYRADFSAFPGESKMVFTSLEEVFERISLCLGKQHYIIQQGIPLLTLNGRTTDFRVLCHRGKNLSWGVTSTVARLSEKGHFVANLARGGESIRPMKALFPLFGIEKAKEIAAHLNALATHAAECVSAKAPGLTGELGVDIGADIAGDLWIIEVNSKPSKDFEVHATKVRPSAKAIIECSQGLFHNQPR</sequence>
<keyword evidence="2" id="KW-1185">Reference proteome</keyword>
<dbReference type="InterPro" id="IPR026838">
    <property type="entry name" value="YheC/D"/>
</dbReference>
<dbReference type="SUPFAM" id="SSF56059">
    <property type="entry name" value="Glutathione synthetase ATP-binding domain-like"/>
    <property type="match status" value="1"/>
</dbReference>